<reference evidence="1" key="1">
    <citation type="submission" date="2021-06" db="EMBL/GenBank/DDBJ databases">
        <authorList>
            <person name="Kallberg Y."/>
            <person name="Tangrot J."/>
            <person name="Rosling A."/>
        </authorList>
    </citation>
    <scope>NUCLEOTIDE SEQUENCE</scope>
    <source>
        <strain evidence="1">MT106</strain>
    </source>
</reference>
<accession>A0A9N9FR47</accession>
<sequence length="39" mass="4668">QKLANGYLGSNLMLDDRIQIIFTQTEEYTWVFDSRNKCR</sequence>
<dbReference type="EMBL" id="CAJVPL010001085">
    <property type="protein sequence ID" value="CAG8551751.1"/>
    <property type="molecule type" value="Genomic_DNA"/>
</dbReference>
<name>A0A9N9FR47_9GLOM</name>
<organism evidence="1 2">
    <name type="scientific">Ambispora gerdemannii</name>
    <dbReference type="NCBI Taxonomy" id="144530"/>
    <lineage>
        <taxon>Eukaryota</taxon>
        <taxon>Fungi</taxon>
        <taxon>Fungi incertae sedis</taxon>
        <taxon>Mucoromycota</taxon>
        <taxon>Glomeromycotina</taxon>
        <taxon>Glomeromycetes</taxon>
        <taxon>Archaeosporales</taxon>
        <taxon>Ambisporaceae</taxon>
        <taxon>Ambispora</taxon>
    </lineage>
</organism>
<feature type="non-terminal residue" evidence="1">
    <location>
        <position position="1"/>
    </location>
</feature>
<evidence type="ECO:0000313" key="1">
    <source>
        <dbReference type="EMBL" id="CAG8551751.1"/>
    </source>
</evidence>
<comment type="caution">
    <text evidence="1">The sequence shown here is derived from an EMBL/GenBank/DDBJ whole genome shotgun (WGS) entry which is preliminary data.</text>
</comment>
<proteinExistence type="predicted"/>
<evidence type="ECO:0000313" key="2">
    <source>
        <dbReference type="Proteomes" id="UP000789831"/>
    </source>
</evidence>
<gene>
    <name evidence="1" type="ORF">AGERDE_LOCUS6702</name>
</gene>
<keyword evidence="2" id="KW-1185">Reference proteome</keyword>
<dbReference type="Proteomes" id="UP000789831">
    <property type="component" value="Unassembled WGS sequence"/>
</dbReference>
<dbReference type="AlphaFoldDB" id="A0A9N9FR47"/>
<protein>
    <submittedName>
        <fullName evidence="1">5706_t:CDS:1</fullName>
    </submittedName>
</protein>